<dbReference type="Gene3D" id="3.90.70.10">
    <property type="entry name" value="Cysteine proteinases"/>
    <property type="match status" value="1"/>
</dbReference>
<dbReference type="SMART" id="SM00645">
    <property type="entry name" value="Pept_C1"/>
    <property type="match status" value="1"/>
</dbReference>
<feature type="domain" description="Cathepsin propeptide inhibitor" evidence="8">
    <location>
        <begin position="209"/>
        <end position="269"/>
    </location>
</feature>
<dbReference type="SMART" id="SM00848">
    <property type="entry name" value="Inhibitor_I29"/>
    <property type="match status" value="1"/>
</dbReference>
<dbReference type="OrthoDB" id="190265at2759"/>
<evidence type="ECO:0000259" key="7">
    <source>
        <dbReference type="SMART" id="SM00645"/>
    </source>
</evidence>
<sequence length="505" mass="55650">MMRKARVLAYGMSVTGSLYSAALWVTGQTSWTGSGGLDWAPCGKDASKASSSLNVTQQLVLSKGPVPMSTSPSPGGILTLLQAQIGLPQYEASDMLLGTVVSWPSEQFTSCSAALQRQDGGHGRRVSDVNDTLADNRQRAPQLSHWWTPIPSNIWLASCMILADINTQAYGFLSEIPKDNVPEMLWSLLLSVVCGFAAAAISSQRDRHWLLWKKLHFKVYSQQIEESGRRRIWEENLEMIDGHNLEASLGLHTYELAMNHLGDLTAEEITSTLMGTSVPPSLERGPLSLNLVRLNTSLPLSLDWRDKGLVTPVKMQVSAVGALEGQLKKSTGVLLSLSPQNLLDCSRKCGNNGCKDGFMSNAFQYVMKNQGIDSDVDYPYTGMRGQCGYNPHHRAANCSGYAFLPEGDEFALREALATVGPISVAIDASRPKFVFYRHGVYRDNTCTHEVNHGVLVVGYGTERQHDYWLIKNSWGVKYGDQGYIKMARNRRNQCGVALYACYPIM</sequence>
<evidence type="ECO:0000256" key="6">
    <source>
        <dbReference type="SAM" id="Phobius"/>
    </source>
</evidence>
<evidence type="ECO:0000313" key="9">
    <source>
        <dbReference type="EMBL" id="TNN72318.1"/>
    </source>
</evidence>
<evidence type="ECO:0000256" key="5">
    <source>
        <dbReference type="ARBA" id="ARBA00023157"/>
    </source>
</evidence>
<dbReference type="Gene3D" id="1.10.287.2250">
    <property type="match status" value="1"/>
</dbReference>
<dbReference type="Pfam" id="PF08246">
    <property type="entry name" value="Inhibitor_I29"/>
    <property type="match status" value="1"/>
</dbReference>
<dbReference type="Proteomes" id="UP000314294">
    <property type="component" value="Unassembled WGS sequence"/>
</dbReference>
<dbReference type="Pfam" id="PF00112">
    <property type="entry name" value="Peptidase_C1"/>
    <property type="match status" value="1"/>
</dbReference>
<keyword evidence="4" id="KW-0788">Thiol protease</keyword>
<evidence type="ECO:0000256" key="2">
    <source>
        <dbReference type="ARBA" id="ARBA00022670"/>
    </source>
</evidence>
<dbReference type="InterPro" id="IPR025660">
    <property type="entry name" value="Pept_his_AS"/>
</dbReference>
<feature type="transmembrane region" description="Helical" evidence="6">
    <location>
        <begin position="7"/>
        <end position="25"/>
    </location>
</feature>
<dbReference type="InterPro" id="IPR013128">
    <property type="entry name" value="Peptidase_C1A"/>
</dbReference>
<dbReference type="EMBL" id="SRLO01000139">
    <property type="protein sequence ID" value="TNN72318.1"/>
    <property type="molecule type" value="Genomic_DNA"/>
</dbReference>
<organism evidence="9 10">
    <name type="scientific">Liparis tanakae</name>
    <name type="common">Tanaka's snailfish</name>
    <dbReference type="NCBI Taxonomy" id="230148"/>
    <lineage>
        <taxon>Eukaryota</taxon>
        <taxon>Metazoa</taxon>
        <taxon>Chordata</taxon>
        <taxon>Craniata</taxon>
        <taxon>Vertebrata</taxon>
        <taxon>Euteleostomi</taxon>
        <taxon>Actinopterygii</taxon>
        <taxon>Neopterygii</taxon>
        <taxon>Teleostei</taxon>
        <taxon>Neoteleostei</taxon>
        <taxon>Acanthomorphata</taxon>
        <taxon>Eupercaria</taxon>
        <taxon>Perciformes</taxon>
        <taxon>Cottioidei</taxon>
        <taxon>Cottales</taxon>
        <taxon>Liparidae</taxon>
        <taxon>Liparis</taxon>
    </lineage>
</organism>
<dbReference type="InterPro" id="IPR038765">
    <property type="entry name" value="Papain-like_cys_pep_sf"/>
</dbReference>
<keyword evidence="2" id="KW-0645">Protease</keyword>
<name>A0A4Z2I311_9TELE</name>
<keyword evidence="6" id="KW-0812">Transmembrane</keyword>
<dbReference type="InterPro" id="IPR025661">
    <property type="entry name" value="Pept_asp_AS"/>
</dbReference>
<evidence type="ECO:0000256" key="4">
    <source>
        <dbReference type="ARBA" id="ARBA00022807"/>
    </source>
</evidence>
<evidence type="ECO:0000256" key="1">
    <source>
        <dbReference type="ARBA" id="ARBA00008455"/>
    </source>
</evidence>
<evidence type="ECO:0000259" key="8">
    <source>
        <dbReference type="SMART" id="SM00848"/>
    </source>
</evidence>
<dbReference type="InterPro" id="IPR039417">
    <property type="entry name" value="Peptidase_C1A_papain-like"/>
</dbReference>
<keyword evidence="5" id="KW-1015">Disulfide bond</keyword>
<keyword evidence="6" id="KW-1133">Transmembrane helix</keyword>
<dbReference type="FunFam" id="3.90.70.10:FF:000006">
    <property type="entry name" value="Cathepsin S"/>
    <property type="match status" value="1"/>
</dbReference>
<comment type="caution">
    <text evidence="9">The sequence shown here is derived from an EMBL/GenBank/DDBJ whole genome shotgun (WGS) entry which is preliminary data.</text>
</comment>
<keyword evidence="10" id="KW-1185">Reference proteome</keyword>
<dbReference type="PANTHER" id="PTHR12411">
    <property type="entry name" value="CYSTEINE PROTEASE FAMILY C1-RELATED"/>
    <property type="match status" value="1"/>
</dbReference>
<feature type="domain" description="Peptidase C1A papain C-terminal" evidence="7">
    <location>
        <begin position="298"/>
        <end position="504"/>
    </location>
</feature>
<dbReference type="InterPro" id="IPR013201">
    <property type="entry name" value="Prot_inhib_I29"/>
</dbReference>
<dbReference type="CDD" id="cd02248">
    <property type="entry name" value="Peptidase_C1A"/>
    <property type="match status" value="1"/>
</dbReference>
<evidence type="ECO:0000256" key="3">
    <source>
        <dbReference type="ARBA" id="ARBA00022801"/>
    </source>
</evidence>
<protein>
    <submittedName>
        <fullName evidence="9">Cathepsin S</fullName>
    </submittedName>
</protein>
<reference evidence="9 10" key="1">
    <citation type="submission" date="2019-03" db="EMBL/GenBank/DDBJ databases">
        <title>First draft genome of Liparis tanakae, snailfish: a comprehensive survey of snailfish specific genes.</title>
        <authorList>
            <person name="Kim W."/>
            <person name="Song I."/>
            <person name="Jeong J.-H."/>
            <person name="Kim D."/>
            <person name="Kim S."/>
            <person name="Ryu S."/>
            <person name="Song J.Y."/>
            <person name="Lee S.K."/>
        </authorList>
    </citation>
    <scope>NUCLEOTIDE SEQUENCE [LARGE SCALE GENOMIC DNA]</scope>
    <source>
        <tissue evidence="9">Muscle</tissue>
    </source>
</reference>
<comment type="similarity">
    <text evidence="1">Belongs to the peptidase C1 family.</text>
</comment>
<dbReference type="PROSITE" id="PS00640">
    <property type="entry name" value="THIOL_PROTEASE_ASN"/>
    <property type="match status" value="1"/>
</dbReference>
<dbReference type="GO" id="GO:0008234">
    <property type="term" value="F:cysteine-type peptidase activity"/>
    <property type="evidence" value="ECO:0007669"/>
    <property type="project" value="UniProtKB-KW"/>
</dbReference>
<dbReference type="AlphaFoldDB" id="A0A4Z2I311"/>
<gene>
    <name evidence="9" type="primary">CTSS_0</name>
    <name evidence="9" type="ORF">EYF80_017470</name>
</gene>
<keyword evidence="3" id="KW-0378">Hydrolase</keyword>
<dbReference type="InterPro" id="IPR000668">
    <property type="entry name" value="Peptidase_C1A_C"/>
</dbReference>
<evidence type="ECO:0000313" key="10">
    <source>
        <dbReference type="Proteomes" id="UP000314294"/>
    </source>
</evidence>
<dbReference type="PROSITE" id="PS00639">
    <property type="entry name" value="THIOL_PROTEASE_HIS"/>
    <property type="match status" value="1"/>
</dbReference>
<keyword evidence="6" id="KW-0472">Membrane</keyword>
<dbReference type="GO" id="GO:0006508">
    <property type="term" value="P:proteolysis"/>
    <property type="evidence" value="ECO:0007669"/>
    <property type="project" value="UniProtKB-KW"/>
</dbReference>
<accession>A0A4Z2I311</accession>
<dbReference type="SUPFAM" id="SSF54001">
    <property type="entry name" value="Cysteine proteinases"/>
    <property type="match status" value="1"/>
</dbReference>
<proteinExistence type="inferred from homology"/>